<dbReference type="HOGENOM" id="CLU_004483_0_0_1"/>
<keyword evidence="1" id="KW-0547">Nucleotide-binding</keyword>
<sequence>MTERELVAGGEGETGEESTIALQLEHTSLGGAGEVVHELTPEDVELARIEAEQSLTQWREKSAKERGNEANAQNLWRKLEQLTTALSAELAEKLRLILEPTLASRLQGDYKTGKRLNMRKIIPYIASDFRKDKIWLRRSRPSARKYQVMLAIDDSRSMAENHCGHIALESMVLLARAMARLEVGEIGVVGFGAGANAVRTLHPLGAPFTDQEGPSLVSKLSFAEDNTLADRPMVQLLETMAARLSVAREQIRGGGTKLQQLVLIIADGRFHEKEALRRCMREVGAQRGLLVAFIVLDNPQNSLLNMQSVSFTGGKPVMKKYLDSFPFPFYVLVQDVSQLPATISDLLRQWFEMATSHD</sequence>
<evidence type="ECO:0000256" key="2">
    <source>
        <dbReference type="ARBA" id="ARBA00022840"/>
    </source>
</evidence>
<evidence type="ECO:0000259" key="3">
    <source>
        <dbReference type="PROSITE" id="PS50234"/>
    </source>
</evidence>
<dbReference type="PROSITE" id="PS50234">
    <property type="entry name" value="VWFA"/>
    <property type="match status" value="1"/>
</dbReference>
<dbReference type="AlphaFoldDB" id="A4RZ68"/>
<accession>A4RZ68</accession>
<evidence type="ECO:0000313" key="5">
    <source>
        <dbReference type="Proteomes" id="UP000001568"/>
    </source>
</evidence>
<dbReference type="EMBL" id="CP000586">
    <property type="protein sequence ID" value="ABO96817.1"/>
    <property type="molecule type" value="Genomic_DNA"/>
</dbReference>
<dbReference type="GO" id="GO:0000055">
    <property type="term" value="P:ribosomal large subunit export from nucleus"/>
    <property type="evidence" value="ECO:0007669"/>
    <property type="project" value="TreeGrafter"/>
</dbReference>
<dbReference type="InterPro" id="IPR036465">
    <property type="entry name" value="vWFA_dom_sf"/>
</dbReference>
<protein>
    <recommendedName>
        <fullName evidence="3">VWFA domain-containing protein</fullName>
    </recommendedName>
</protein>
<dbReference type="SUPFAM" id="SSF53300">
    <property type="entry name" value="vWA-like"/>
    <property type="match status" value="1"/>
</dbReference>
<dbReference type="GO" id="GO:0005524">
    <property type="term" value="F:ATP binding"/>
    <property type="evidence" value="ECO:0007669"/>
    <property type="project" value="UniProtKB-KW"/>
</dbReference>
<dbReference type="OMA" id="EYQIMVA"/>
<proteinExistence type="predicted"/>
<dbReference type="Gramene" id="ABO96817">
    <property type="protein sequence ID" value="ABO96817"/>
    <property type="gene ID" value="OSTLU_40957"/>
</dbReference>
<dbReference type="PANTHER" id="PTHR48103">
    <property type="entry name" value="MIDASIN-RELATED"/>
    <property type="match status" value="1"/>
</dbReference>
<dbReference type="OrthoDB" id="5186at2759"/>
<dbReference type="RefSeq" id="XP_001418524.1">
    <property type="nucleotide sequence ID" value="XM_001418487.1"/>
</dbReference>
<gene>
    <name evidence="4" type="ORF">OSTLU_40957</name>
</gene>
<dbReference type="InterPro" id="IPR002035">
    <property type="entry name" value="VWF_A"/>
</dbReference>
<dbReference type="GO" id="GO:0005634">
    <property type="term" value="C:nucleus"/>
    <property type="evidence" value="ECO:0007669"/>
    <property type="project" value="TreeGrafter"/>
</dbReference>
<keyword evidence="2" id="KW-0067">ATP-binding</keyword>
<keyword evidence="5" id="KW-1185">Reference proteome</keyword>
<organism evidence="4 5">
    <name type="scientific">Ostreococcus lucimarinus (strain CCE9901)</name>
    <dbReference type="NCBI Taxonomy" id="436017"/>
    <lineage>
        <taxon>Eukaryota</taxon>
        <taxon>Viridiplantae</taxon>
        <taxon>Chlorophyta</taxon>
        <taxon>Mamiellophyceae</taxon>
        <taxon>Mamiellales</taxon>
        <taxon>Bathycoccaceae</taxon>
        <taxon>Ostreococcus</taxon>
    </lineage>
</organism>
<dbReference type="GeneID" id="5002213"/>
<dbReference type="Proteomes" id="UP000001568">
    <property type="component" value="Chromosome 6"/>
</dbReference>
<dbReference type="GO" id="GO:0030687">
    <property type="term" value="C:preribosome, large subunit precursor"/>
    <property type="evidence" value="ECO:0007669"/>
    <property type="project" value="TreeGrafter"/>
</dbReference>
<dbReference type="GO" id="GO:0000027">
    <property type="term" value="P:ribosomal large subunit assembly"/>
    <property type="evidence" value="ECO:0007669"/>
    <property type="project" value="TreeGrafter"/>
</dbReference>
<feature type="domain" description="VWFA" evidence="3">
    <location>
        <begin position="147"/>
        <end position="346"/>
    </location>
</feature>
<evidence type="ECO:0000313" key="4">
    <source>
        <dbReference type="EMBL" id="ABO96817.1"/>
    </source>
</evidence>
<dbReference type="PANTHER" id="PTHR48103:SF2">
    <property type="entry name" value="MIDASIN"/>
    <property type="match status" value="1"/>
</dbReference>
<dbReference type="eggNOG" id="KOG1808">
    <property type="taxonomic scope" value="Eukaryota"/>
</dbReference>
<evidence type="ECO:0000256" key="1">
    <source>
        <dbReference type="ARBA" id="ARBA00022741"/>
    </source>
</evidence>
<dbReference type="STRING" id="436017.A4RZ68"/>
<reference evidence="4 5" key="1">
    <citation type="journal article" date="2007" name="Proc. Natl. Acad. Sci. U.S.A.">
        <title>The tiny eukaryote Ostreococcus provides genomic insights into the paradox of plankton speciation.</title>
        <authorList>
            <person name="Palenik B."/>
            <person name="Grimwood J."/>
            <person name="Aerts A."/>
            <person name="Rouze P."/>
            <person name="Salamov A."/>
            <person name="Putnam N."/>
            <person name="Dupont C."/>
            <person name="Jorgensen R."/>
            <person name="Derelle E."/>
            <person name="Rombauts S."/>
            <person name="Zhou K."/>
            <person name="Otillar R."/>
            <person name="Merchant S.S."/>
            <person name="Podell S."/>
            <person name="Gaasterland T."/>
            <person name="Napoli C."/>
            <person name="Gendler K."/>
            <person name="Manuell A."/>
            <person name="Tai V."/>
            <person name="Vallon O."/>
            <person name="Piganeau G."/>
            <person name="Jancek S."/>
            <person name="Heijde M."/>
            <person name="Jabbari K."/>
            <person name="Bowler C."/>
            <person name="Lohr M."/>
            <person name="Robbens S."/>
            <person name="Werner G."/>
            <person name="Dubchak I."/>
            <person name="Pazour G.J."/>
            <person name="Ren Q."/>
            <person name="Paulsen I."/>
            <person name="Delwiche C."/>
            <person name="Schmutz J."/>
            <person name="Rokhsar D."/>
            <person name="Van de Peer Y."/>
            <person name="Moreau H."/>
            <person name="Grigoriev I.V."/>
        </authorList>
    </citation>
    <scope>NUCLEOTIDE SEQUENCE [LARGE SCALE GENOMIC DNA]</scope>
    <source>
        <strain evidence="4 5">CCE9901</strain>
    </source>
</reference>
<name>A4RZ68_OSTLU</name>
<dbReference type="KEGG" id="olu:OSTLU_40957"/>